<protein>
    <submittedName>
        <fullName evidence="3">PhzF family phenazine biosynthesis protein</fullName>
    </submittedName>
</protein>
<comment type="similarity">
    <text evidence="1">Belongs to the PhzF family.</text>
</comment>
<gene>
    <name evidence="3" type="ORF">EL18_00771</name>
</gene>
<dbReference type="GO" id="GO:0005737">
    <property type="term" value="C:cytoplasm"/>
    <property type="evidence" value="ECO:0007669"/>
    <property type="project" value="TreeGrafter"/>
</dbReference>
<reference evidence="3 4" key="1">
    <citation type="submission" date="2014-05" db="EMBL/GenBank/DDBJ databases">
        <title>Draft Genome Sequence of Nitratireductor basaltis Strain UMTGB225, A Marine Bacterium Isolated from Green Barrel Tunicate.</title>
        <authorList>
            <person name="Gan H.Y."/>
        </authorList>
    </citation>
    <scope>NUCLEOTIDE SEQUENCE [LARGE SCALE GENOMIC DNA]</scope>
    <source>
        <strain evidence="3 4">UMTGB225</strain>
    </source>
</reference>
<dbReference type="PIRSF" id="PIRSF016184">
    <property type="entry name" value="PhzC_PhzF"/>
    <property type="match status" value="1"/>
</dbReference>
<dbReference type="SUPFAM" id="SSF54506">
    <property type="entry name" value="Diaminopimelate epimerase-like"/>
    <property type="match status" value="1"/>
</dbReference>
<organism evidence="3 4">
    <name type="scientific">Nitratireductor basaltis</name>
    <dbReference type="NCBI Taxonomy" id="472175"/>
    <lineage>
        <taxon>Bacteria</taxon>
        <taxon>Pseudomonadati</taxon>
        <taxon>Pseudomonadota</taxon>
        <taxon>Alphaproteobacteria</taxon>
        <taxon>Hyphomicrobiales</taxon>
        <taxon>Phyllobacteriaceae</taxon>
        <taxon>Nitratireductor</taxon>
    </lineage>
</organism>
<feature type="active site" evidence="2">
    <location>
        <position position="47"/>
    </location>
</feature>
<evidence type="ECO:0000256" key="2">
    <source>
        <dbReference type="PIRSR" id="PIRSR016184-1"/>
    </source>
</evidence>
<dbReference type="InterPro" id="IPR003719">
    <property type="entry name" value="Phenazine_PhzF-like"/>
</dbReference>
<dbReference type="RefSeq" id="WP_036479930.1">
    <property type="nucleotide sequence ID" value="NZ_JMQM01000001.1"/>
</dbReference>
<dbReference type="STRING" id="472175.EL18_00771"/>
<dbReference type="eggNOG" id="COG0384">
    <property type="taxonomic scope" value="Bacteria"/>
</dbReference>
<dbReference type="Gene3D" id="3.10.310.10">
    <property type="entry name" value="Diaminopimelate Epimerase, Chain A, domain 1"/>
    <property type="match status" value="2"/>
</dbReference>
<keyword evidence="4" id="KW-1185">Reference proteome</keyword>
<evidence type="ECO:0000313" key="4">
    <source>
        <dbReference type="Proteomes" id="UP000053675"/>
    </source>
</evidence>
<proteinExistence type="inferred from homology"/>
<accession>A0A084U9W7</accession>
<sequence length="305" mass="32375">MKNRSYAIYDVFTDKPLSGNPLAIVYDSEGLSDDDMQRIAGEFNLSETVFVLPAENPIHSARVRIFTPWHELPFAGHPTVGTAISLAMRSDALNAAGQSAIIVLEEKVGPVRCAVNLSDGGCFAEFDLPRLPRKFDAAPSAEAVAAALALPHNEIGFENHKISVWSAGVPYVLVPVANLGAAARVNMNAQLWRELAPSQDGILAEAYVYCRETVGHENAFHARMLAPLSGITEDPATGSAAAAFAGAVHAFDAPVDGSHQFRIEQGLEMGRPSLIRLEMDVAGGAIDAARIGGSAVEIASGTLRF</sequence>
<dbReference type="Proteomes" id="UP000053675">
    <property type="component" value="Unassembled WGS sequence"/>
</dbReference>
<dbReference type="GO" id="GO:0016853">
    <property type="term" value="F:isomerase activity"/>
    <property type="evidence" value="ECO:0007669"/>
    <property type="project" value="TreeGrafter"/>
</dbReference>
<dbReference type="PATRIC" id="fig|472175.3.peg.785"/>
<dbReference type="NCBIfam" id="TIGR00654">
    <property type="entry name" value="PhzF_family"/>
    <property type="match status" value="1"/>
</dbReference>
<dbReference type="AlphaFoldDB" id="A0A084U9W7"/>
<name>A0A084U9W7_9HYPH</name>
<evidence type="ECO:0000256" key="1">
    <source>
        <dbReference type="ARBA" id="ARBA00008270"/>
    </source>
</evidence>
<dbReference type="PANTHER" id="PTHR13774">
    <property type="entry name" value="PHENAZINE BIOSYNTHESIS PROTEIN"/>
    <property type="match status" value="1"/>
</dbReference>
<evidence type="ECO:0000313" key="3">
    <source>
        <dbReference type="EMBL" id="KFB09753.1"/>
    </source>
</evidence>
<dbReference type="EMBL" id="JMQM01000001">
    <property type="protein sequence ID" value="KFB09753.1"/>
    <property type="molecule type" value="Genomic_DNA"/>
</dbReference>
<dbReference type="PANTHER" id="PTHR13774:SF32">
    <property type="entry name" value="ANTISENSE-ENHANCING SEQUENCE 1"/>
    <property type="match status" value="1"/>
</dbReference>
<dbReference type="Pfam" id="PF02567">
    <property type="entry name" value="PhzC-PhzF"/>
    <property type="match status" value="1"/>
</dbReference>
<dbReference type="OrthoDB" id="9788221at2"/>
<comment type="caution">
    <text evidence="3">The sequence shown here is derived from an EMBL/GenBank/DDBJ whole genome shotgun (WGS) entry which is preliminary data.</text>
</comment>